<comment type="caution">
    <text evidence="9">The sequence shown here is derived from an EMBL/GenBank/DDBJ whole genome shotgun (WGS) entry which is preliminary data.</text>
</comment>
<reference evidence="9 10" key="1">
    <citation type="submission" date="2020-12" db="EMBL/GenBank/DDBJ databases">
        <title>Metabolic potential, ecology and presence of endohyphal bacteria is reflected in genomic diversity of Mucoromycotina.</title>
        <authorList>
            <person name="Muszewska A."/>
            <person name="Okrasinska A."/>
            <person name="Steczkiewicz K."/>
            <person name="Drgas O."/>
            <person name="Orlowska M."/>
            <person name="Perlinska-Lenart U."/>
            <person name="Aleksandrzak-Piekarczyk T."/>
            <person name="Szatraj K."/>
            <person name="Zielenkiewicz U."/>
            <person name="Pilsyk S."/>
            <person name="Malc E."/>
            <person name="Mieczkowski P."/>
            <person name="Kruszewska J.S."/>
            <person name="Biernat P."/>
            <person name="Pawlowska J."/>
        </authorList>
    </citation>
    <scope>NUCLEOTIDE SEQUENCE [LARGE SCALE GENOMIC DNA]</scope>
    <source>
        <strain evidence="9 10">CBS 142.35</strain>
    </source>
</reference>
<name>A0A8H7SB73_9FUNG</name>
<comment type="subcellular location">
    <subcellularLocation>
        <location evidence="1">Nucleus</location>
    </subcellularLocation>
</comment>
<feature type="compositionally biased region" description="Polar residues" evidence="7">
    <location>
        <begin position="1"/>
        <end position="21"/>
    </location>
</feature>
<dbReference type="Pfam" id="PF07716">
    <property type="entry name" value="bZIP_2"/>
    <property type="match status" value="1"/>
</dbReference>
<keyword evidence="6" id="KW-0175">Coiled coil</keyword>
<keyword evidence="5" id="KW-0539">Nucleus</keyword>
<dbReference type="PANTHER" id="PTHR13044">
    <property type="entry name" value="ACTIVATING TRANSCRIPTION FACTOR ATF 4/5"/>
    <property type="match status" value="1"/>
</dbReference>
<sequence>MSTSTTITRNITKSSKKTVISHQEPKVTKQEQEENIKKMDDQLFQQFFQALASDPVPVSSSTTSTSLIDELQQQDPSWLSSPEWPFAMGTGQQSVHSTPEIATPQDMFLTSPTTEHVAFDKSGFTADLDVSALLSSSLFDVPQPQQEQVTSSVSTATVPAATSGGNDLHAALAALATVTQSPVQEQEQLKSTSPVIDVTPTFSTRKRKSDETSEYTHSPVDEAAIKRQKNTDAARRSRLRKAMKMDSLEKRVSELEKTNTTLLLRAAVLESEKSSLLAKETSYEQRIKTLEAQLAQAHHSLAGLGSSR</sequence>
<keyword evidence="4" id="KW-0804">Transcription</keyword>
<dbReference type="InterPro" id="IPR004827">
    <property type="entry name" value="bZIP"/>
</dbReference>
<keyword evidence="3" id="KW-0238">DNA-binding</keyword>
<evidence type="ECO:0000256" key="4">
    <source>
        <dbReference type="ARBA" id="ARBA00023163"/>
    </source>
</evidence>
<keyword evidence="10" id="KW-1185">Reference proteome</keyword>
<evidence type="ECO:0000259" key="8">
    <source>
        <dbReference type="PROSITE" id="PS50217"/>
    </source>
</evidence>
<dbReference type="SUPFAM" id="SSF57959">
    <property type="entry name" value="Leucine zipper domain"/>
    <property type="match status" value="1"/>
</dbReference>
<feature type="coiled-coil region" evidence="6">
    <location>
        <begin position="238"/>
        <end position="293"/>
    </location>
</feature>
<evidence type="ECO:0000256" key="5">
    <source>
        <dbReference type="ARBA" id="ARBA00023242"/>
    </source>
</evidence>
<dbReference type="AlphaFoldDB" id="A0A8H7SB73"/>
<dbReference type="Gene3D" id="3.30.160.60">
    <property type="entry name" value="Classic Zinc Finger"/>
    <property type="match status" value="1"/>
</dbReference>
<dbReference type="EMBL" id="JAEPRB010000010">
    <property type="protein sequence ID" value="KAG2227084.1"/>
    <property type="molecule type" value="Genomic_DNA"/>
</dbReference>
<accession>A0A8H7SB73</accession>
<dbReference type="SMART" id="SM00338">
    <property type="entry name" value="BRLZ"/>
    <property type="match status" value="1"/>
</dbReference>
<dbReference type="PANTHER" id="PTHR13044:SF14">
    <property type="entry name" value="CRYPTOCEPHAL, ISOFORM A"/>
    <property type="match status" value="1"/>
</dbReference>
<dbReference type="InterPro" id="IPR046347">
    <property type="entry name" value="bZIP_sf"/>
</dbReference>
<dbReference type="GO" id="GO:0000977">
    <property type="term" value="F:RNA polymerase II transcription regulatory region sequence-specific DNA binding"/>
    <property type="evidence" value="ECO:0007669"/>
    <property type="project" value="TreeGrafter"/>
</dbReference>
<organism evidence="9 10">
    <name type="scientific">Circinella minor</name>
    <dbReference type="NCBI Taxonomy" id="1195481"/>
    <lineage>
        <taxon>Eukaryota</taxon>
        <taxon>Fungi</taxon>
        <taxon>Fungi incertae sedis</taxon>
        <taxon>Mucoromycota</taxon>
        <taxon>Mucoromycotina</taxon>
        <taxon>Mucoromycetes</taxon>
        <taxon>Mucorales</taxon>
        <taxon>Lichtheimiaceae</taxon>
        <taxon>Circinella</taxon>
    </lineage>
</organism>
<evidence type="ECO:0000256" key="2">
    <source>
        <dbReference type="ARBA" id="ARBA00023015"/>
    </source>
</evidence>
<evidence type="ECO:0000313" key="10">
    <source>
        <dbReference type="Proteomes" id="UP000646827"/>
    </source>
</evidence>
<dbReference type="GO" id="GO:0005634">
    <property type="term" value="C:nucleus"/>
    <property type="evidence" value="ECO:0007669"/>
    <property type="project" value="UniProtKB-SubCell"/>
</dbReference>
<feature type="region of interest" description="Disordered" evidence="7">
    <location>
        <begin position="184"/>
        <end position="219"/>
    </location>
</feature>
<feature type="compositionally biased region" description="Polar residues" evidence="7">
    <location>
        <begin position="184"/>
        <end position="194"/>
    </location>
</feature>
<evidence type="ECO:0000313" key="9">
    <source>
        <dbReference type="EMBL" id="KAG2227084.1"/>
    </source>
</evidence>
<dbReference type="CDD" id="cd12193">
    <property type="entry name" value="bZIP_GCN4"/>
    <property type="match status" value="1"/>
</dbReference>
<keyword evidence="2" id="KW-0805">Transcription regulation</keyword>
<dbReference type="PROSITE" id="PS50217">
    <property type="entry name" value="BZIP"/>
    <property type="match status" value="1"/>
</dbReference>
<protein>
    <recommendedName>
        <fullName evidence="8">BZIP domain-containing protein</fullName>
    </recommendedName>
</protein>
<evidence type="ECO:0000256" key="7">
    <source>
        <dbReference type="SAM" id="MobiDB-lite"/>
    </source>
</evidence>
<gene>
    <name evidence="9" type="ORF">INT45_003814</name>
</gene>
<dbReference type="GO" id="GO:0001228">
    <property type="term" value="F:DNA-binding transcription activator activity, RNA polymerase II-specific"/>
    <property type="evidence" value="ECO:0007669"/>
    <property type="project" value="TreeGrafter"/>
</dbReference>
<dbReference type="PROSITE" id="PS00036">
    <property type="entry name" value="BZIP_BASIC"/>
    <property type="match status" value="1"/>
</dbReference>
<evidence type="ECO:0000256" key="1">
    <source>
        <dbReference type="ARBA" id="ARBA00004123"/>
    </source>
</evidence>
<feature type="domain" description="BZIP" evidence="8">
    <location>
        <begin position="226"/>
        <end position="283"/>
    </location>
</feature>
<evidence type="ECO:0000256" key="6">
    <source>
        <dbReference type="SAM" id="Coils"/>
    </source>
</evidence>
<dbReference type="Proteomes" id="UP000646827">
    <property type="component" value="Unassembled WGS sequence"/>
</dbReference>
<feature type="region of interest" description="Disordered" evidence="7">
    <location>
        <begin position="1"/>
        <end position="29"/>
    </location>
</feature>
<proteinExistence type="predicted"/>
<dbReference type="OrthoDB" id="2257100at2759"/>
<evidence type="ECO:0000256" key="3">
    <source>
        <dbReference type="ARBA" id="ARBA00023125"/>
    </source>
</evidence>